<dbReference type="NCBIfam" id="TIGR02605">
    <property type="entry name" value="CxxC_CxxC_SSSS"/>
    <property type="match status" value="1"/>
</dbReference>
<evidence type="ECO:0000256" key="1">
    <source>
        <dbReference type="SAM" id="MobiDB-lite"/>
    </source>
</evidence>
<comment type="caution">
    <text evidence="3">The sequence shown here is derived from an EMBL/GenBank/DDBJ whole genome shotgun (WGS) entry which is preliminary data.</text>
</comment>
<dbReference type="InterPro" id="IPR013429">
    <property type="entry name" value="Regulatory_FmdB_Zinc_ribbon"/>
</dbReference>
<reference evidence="3" key="2">
    <citation type="submission" date="2021-04" db="EMBL/GenBank/DDBJ databases">
        <authorList>
            <person name="Gilroy R."/>
        </authorList>
    </citation>
    <scope>NUCLEOTIDE SEQUENCE</scope>
    <source>
        <strain evidence="3">CHK130-7132</strain>
    </source>
</reference>
<protein>
    <submittedName>
        <fullName evidence="3">FmdB family transcriptional regulator</fullName>
    </submittedName>
</protein>
<dbReference type="PANTHER" id="PTHR34404:SF2">
    <property type="entry name" value="CONSERVED SERINE RICH PROTEIN"/>
    <property type="match status" value="1"/>
</dbReference>
<evidence type="ECO:0000313" key="4">
    <source>
        <dbReference type="Proteomes" id="UP000823854"/>
    </source>
</evidence>
<sequence length="117" mass="11419">MPTYVYACKNCGHRFEQYQSFSEDSLTTCPECAQEALRKVFDSVGIVFKGSGFYSTDSATSGASTPSGGSAPASDGSASSSADSASSGTSSSGSSSSGSSSSGSSSTSSAQPAAAAS</sequence>
<name>A0A9D2TIC0_9MICO</name>
<reference evidence="3" key="1">
    <citation type="journal article" date="2021" name="PeerJ">
        <title>Extensive microbial diversity within the chicken gut microbiome revealed by metagenomics and culture.</title>
        <authorList>
            <person name="Gilroy R."/>
            <person name="Ravi A."/>
            <person name="Getino M."/>
            <person name="Pursley I."/>
            <person name="Horton D.L."/>
            <person name="Alikhan N.F."/>
            <person name="Baker D."/>
            <person name="Gharbi K."/>
            <person name="Hall N."/>
            <person name="Watson M."/>
            <person name="Adriaenssens E.M."/>
            <person name="Foster-Nyarko E."/>
            <person name="Jarju S."/>
            <person name="Secka A."/>
            <person name="Antonio M."/>
            <person name="Oren A."/>
            <person name="Chaudhuri R.R."/>
            <person name="La Ragione R."/>
            <person name="Hildebrand F."/>
            <person name="Pallen M.J."/>
        </authorList>
    </citation>
    <scope>NUCLEOTIDE SEQUENCE</scope>
    <source>
        <strain evidence="3">CHK130-7132</strain>
    </source>
</reference>
<feature type="domain" description="Putative regulatory protein FmdB zinc ribbon" evidence="2">
    <location>
        <begin position="1"/>
        <end position="42"/>
    </location>
</feature>
<dbReference type="Proteomes" id="UP000823854">
    <property type="component" value="Unassembled WGS sequence"/>
</dbReference>
<gene>
    <name evidence="3" type="ORF">H9932_07815</name>
</gene>
<evidence type="ECO:0000259" key="2">
    <source>
        <dbReference type="SMART" id="SM00834"/>
    </source>
</evidence>
<dbReference type="AlphaFoldDB" id="A0A9D2TIC0"/>
<organism evidence="3 4">
    <name type="scientific">Candidatus Brachybacterium intestinipullorum</name>
    <dbReference type="NCBI Taxonomy" id="2838512"/>
    <lineage>
        <taxon>Bacteria</taxon>
        <taxon>Bacillati</taxon>
        <taxon>Actinomycetota</taxon>
        <taxon>Actinomycetes</taxon>
        <taxon>Micrococcales</taxon>
        <taxon>Dermabacteraceae</taxon>
        <taxon>Brachybacterium</taxon>
    </lineage>
</organism>
<proteinExistence type="predicted"/>
<evidence type="ECO:0000313" key="3">
    <source>
        <dbReference type="EMBL" id="HJC69567.1"/>
    </source>
</evidence>
<accession>A0A9D2TIC0</accession>
<dbReference type="PANTHER" id="PTHR34404">
    <property type="entry name" value="REGULATORY PROTEIN, FMDB FAMILY"/>
    <property type="match status" value="1"/>
</dbReference>
<feature type="region of interest" description="Disordered" evidence="1">
    <location>
        <begin position="56"/>
        <end position="117"/>
    </location>
</feature>
<dbReference type="EMBL" id="DWWC01000152">
    <property type="protein sequence ID" value="HJC69567.1"/>
    <property type="molecule type" value="Genomic_DNA"/>
</dbReference>
<dbReference type="Pfam" id="PF09723">
    <property type="entry name" value="Zn_ribbon_8"/>
    <property type="match status" value="1"/>
</dbReference>
<dbReference type="SMART" id="SM00834">
    <property type="entry name" value="CxxC_CXXC_SSSS"/>
    <property type="match status" value="1"/>
</dbReference>